<evidence type="ECO:0000313" key="8">
    <source>
        <dbReference type="EMBL" id="OZJ04066.1"/>
    </source>
</evidence>
<comment type="function">
    <text evidence="5">Non-catalytic subunit of the queuine tRNA-ribosyltransferase (TGT) that catalyzes the base-exchange of a guanine (G) residue with queuine (Q) at position 34 (anticodon wobble position) in tRNAs with GU(N) anticodons (tRNA-Asp, -Asn, -His and -Tyr), resulting in the hypermodified nucleoside queuosine (7-(((4,5-cis-dihydroxy-2-cyclopenten-1-yl)amino)methyl)-7-deazaguanosine).</text>
</comment>
<evidence type="ECO:0000256" key="6">
    <source>
        <dbReference type="SAM" id="MobiDB-lite"/>
    </source>
</evidence>
<dbReference type="InterPro" id="IPR036511">
    <property type="entry name" value="TGT-like_sf"/>
</dbReference>
<evidence type="ECO:0000256" key="1">
    <source>
        <dbReference type="ARBA" id="ARBA00022490"/>
    </source>
</evidence>
<dbReference type="Pfam" id="PF01702">
    <property type="entry name" value="TGT"/>
    <property type="match status" value="1"/>
</dbReference>
<feature type="domain" description="tRNA-guanine(15) transglycosylase-like" evidence="7">
    <location>
        <begin position="22"/>
        <end position="417"/>
    </location>
</feature>
<dbReference type="SUPFAM" id="SSF51713">
    <property type="entry name" value="tRNA-guanine transglycosylase"/>
    <property type="match status" value="1"/>
</dbReference>
<keyword evidence="2 5" id="KW-0819">tRNA processing</keyword>
<comment type="caution">
    <text evidence="8">The sequence shown here is derived from an EMBL/GenBank/DDBJ whole genome shotgun (WGS) entry which is preliminary data.</text>
</comment>
<feature type="region of interest" description="Disordered" evidence="6">
    <location>
        <begin position="297"/>
        <end position="330"/>
    </location>
</feature>
<dbReference type="NCBIfam" id="TIGR00449">
    <property type="entry name" value="tgt_general"/>
    <property type="match status" value="2"/>
</dbReference>
<evidence type="ECO:0000256" key="3">
    <source>
        <dbReference type="ARBA" id="ARBA00022723"/>
    </source>
</evidence>
<sequence length="451" mass="50753">MVLSFTLRKSTAETGSALTSTCRRGTLNLSQPGSVKSMPTPNFFAYTSRGSVPHLTTDNLKALNLPAIQLNLEQFFEEGDLASRDYPHGIKKYLNLQDYIVLCDLRDPIKIVPASFNTDTYVSTTSHGGVRKVTQDAWVSTINLYEPDIAAGMADFVLDQEPSKRRNQKSLQRTDNWLTDLLERKKPHINVFASVVGSVHKDDRERAANLSASHNVQGYVLNMLGQGVSPQKRVELMSLSLQHLPEDKPRVTYGLGSPEEILLAISNGMDMFDGSYPYIITDRGCASLYTLREPVPPSTITDPTDTTPLNGHGPLQSLNDTDSESSFTSTMYNDPTIINLGDKKYQRDFRPLMPDCECYACQTNSRAYIHHLLEAHEMLASVLLMTHNLWTYKRFFEDVRSSIDEGMFGRDCEAFWKAVDFDATKTYKEMEAKMEGIRLVSDKVTKKFRSL</sequence>
<dbReference type="GO" id="GO:0008479">
    <property type="term" value="F:tRNA-guanosine(34) queuine transglycosylase activity"/>
    <property type="evidence" value="ECO:0007669"/>
    <property type="project" value="UniProtKB-UniRule"/>
</dbReference>
<comment type="subunit">
    <text evidence="5">Heterodimer of a catalytic subunit and an accessory subunit.</text>
</comment>
<dbReference type="PANTHER" id="PTHR46064:SF1">
    <property type="entry name" value="QUEUINE TRNA-RIBOSYLTRANSFERASE ACCESSORY SUBUNIT 2"/>
    <property type="match status" value="1"/>
</dbReference>
<evidence type="ECO:0000256" key="5">
    <source>
        <dbReference type="HAMAP-Rule" id="MF_03043"/>
    </source>
</evidence>
<dbReference type="InterPro" id="IPR028592">
    <property type="entry name" value="QTRTD1"/>
</dbReference>
<comment type="similarity">
    <text evidence="5">Belongs to the queuine tRNA-ribosyltransferase family. QTRT2 subfamily.</text>
</comment>
<gene>
    <name evidence="8" type="ORF">BZG36_04654</name>
</gene>
<feature type="binding site" evidence="5">
    <location>
        <position position="361"/>
    </location>
    <ligand>
        <name>Zn(2+)</name>
        <dbReference type="ChEBI" id="CHEBI:29105"/>
    </ligand>
</feature>
<dbReference type="Proteomes" id="UP000242875">
    <property type="component" value="Unassembled WGS sequence"/>
</dbReference>
<feature type="binding site" evidence="5">
    <location>
        <position position="358"/>
    </location>
    <ligand>
        <name>Zn(2+)</name>
        <dbReference type="ChEBI" id="CHEBI:29105"/>
    </ligand>
</feature>
<protein>
    <recommendedName>
        <fullName evidence="5">Queuine tRNA-ribosyltransferase accessory subunit 2</fullName>
    </recommendedName>
    <alternativeName>
        <fullName evidence="5">Queuine tRNA-ribosyltransferase domain-containing protein 1</fullName>
    </alternativeName>
</protein>
<name>A0A261Y0D9_9FUNG</name>
<feature type="compositionally biased region" description="Polar residues" evidence="6">
    <location>
        <begin position="316"/>
        <end position="330"/>
    </location>
</feature>
<feature type="binding site" evidence="5">
    <location>
        <position position="356"/>
    </location>
    <ligand>
        <name>Zn(2+)</name>
        <dbReference type="ChEBI" id="CHEBI:29105"/>
    </ligand>
</feature>
<feature type="compositionally biased region" description="Low complexity" evidence="6">
    <location>
        <begin position="298"/>
        <end position="308"/>
    </location>
</feature>
<dbReference type="GO" id="GO:0005737">
    <property type="term" value="C:cytoplasm"/>
    <property type="evidence" value="ECO:0007669"/>
    <property type="project" value="UniProtKB-SubCell"/>
</dbReference>
<comment type="subcellular location">
    <subcellularLocation>
        <location evidence="5">Cytoplasm</location>
    </subcellularLocation>
</comment>
<evidence type="ECO:0000256" key="2">
    <source>
        <dbReference type="ARBA" id="ARBA00022694"/>
    </source>
</evidence>
<comment type="cofactor">
    <cofactor evidence="5">
        <name>Zn(2+)</name>
        <dbReference type="ChEBI" id="CHEBI:29105"/>
    </cofactor>
    <text evidence="5">Binds 1 zinc ion per subunit.</text>
</comment>
<dbReference type="Gene3D" id="3.20.20.105">
    <property type="entry name" value="Queuine tRNA-ribosyltransferase-like"/>
    <property type="match status" value="1"/>
</dbReference>
<reference evidence="8 9" key="1">
    <citation type="journal article" date="2017" name="Mycologia">
        <title>Bifiguratus adelaidae, gen. et sp. nov., a new member of Mucoromycotina in endophytic and soil-dwelling habitats.</title>
        <authorList>
            <person name="Torres-Cruz T.J."/>
            <person name="Billingsley Tobias T.L."/>
            <person name="Almatruk M."/>
            <person name="Hesse C."/>
            <person name="Kuske C.R."/>
            <person name="Desiro A."/>
            <person name="Benucci G.M."/>
            <person name="Bonito G."/>
            <person name="Stajich J.E."/>
            <person name="Dunlap C."/>
            <person name="Arnold A.E."/>
            <person name="Porras-Alfaro A."/>
        </authorList>
    </citation>
    <scope>NUCLEOTIDE SEQUENCE [LARGE SCALE GENOMIC DNA]</scope>
    <source>
        <strain evidence="8 9">AZ0501</strain>
    </source>
</reference>
<dbReference type="HAMAP" id="MF_03043">
    <property type="entry name" value="QTRT2"/>
    <property type="match status" value="1"/>
</dbReference>
<evidence type="ECO:0000256" key="4">
    <source>
        <dbReference type="ARBA" id="ARBA00022833"/>
    </source>
</evidence>
<feature type="binding site" evidence="5">
    <location>
        <position position="387"/>
    </location>
    <ligand>
        <name>Zn(2+)</name>
        <dbReference type="ChEBI" id="CHEBI:29105"/>
    </ligand>
</feature>
<proteinExistence type="inferred from homology"/>
<keyword evidence="1 5" id="KW-0963">Cytoplasm</keyword>
<accession>A0A261Y0D9</accession>
<dbReference type="PANTHER" id="PTHR46064">
    <property type="entry name" value="QUEUINE TRNA-RIBOSYLTRANSFERASE ACCESSORY SUBUNIT 2"/>
    <property type="match status" value="1"/>
</dbReference>
<organism evidence="8 9">
    <name type="scientific">Bifiguratus adelaidae</name>
    <dbReference type="NCBI Taxonomy" id="1938954"/>
    <lineage>
        <taxon>Eukaryota</taxon>
        <taxon>Fungi</taxon>
        <taxon>Fungi incertae sedis</taxon>
        <taxon>Mucoromycota</taxon>
        <taxon>Mucoromycotina</taxon>
        <taxon>Endogonomycetes</taxon>
        <taxon>Endogonales</taxon>
        <taxon>Endogonales incertae sedis</taxon>
        <taxon>Bifiguratus</taxon>
    </lineage>
</organism>
<keyword evidence="4 5" id="KW-0862">Zinc</keyword>
<evidence type="ECO:0000313" key="9">
    <source>
        <dbReference type="Proteomes" id="UP000242875"/>
    </source>
</evidence>
<dbReference type="OrthoDB" id="27601at2759"/>
<dbReference type="GO" id="GO:0046872">
    <property type="term" value="F:metal ion binding"/>
    <property type="evidence" value="ECO:0007669"/>
    <property type="project" value="UniProtKB-KW"/>
</dbReference>
<dbReference type="InterPro" id="IPR050852">
    <property type="entry name" value="Queuine_tRNA-ribosyltrfase"/>
</dbReference>
<dbReference type="AlphaFoldDB" id="A0A261Y0D9"/>
<keyword evidence="3 5" id="KW-0479">Metal-binding</keyword>
<dbReference type="InterPro" id="IPR002616">
    <property type="entry name" value="tRNA_ribo_trans-like"/>
</dbReference>
<dbReference type="EMBL" id="MVBO01000055">
    <property type="protein sequence ID" value="OZJ04066.1"/>
    <property type="molecule type" value="Genomic_DNA"/>
</dbReference>
<evidence type="ECO:0000259" key="7">
    <source>
        <dbReference type="Pfam" id="PF01702"/>
    </source>
</evidence>
<dbReference type="GO" id="GO:0006400">
    <property type="term" value="P:tRNA modification"/>
    <property type="evidence" value="ECO:0007669"/>
    <property type="project" value="InterPro"/>
</dbReference>
<keyword evidence="9" id="KW-1185">Reference proteome</keyword>